<evidence type="ECO:0000313" key="4">
    <source>
        <dbReference type="Proteomes" id="UP001152130"/>
    </source>
</evidence>
<feature type="compositionally biased region" description="Low complexity" evidence="1">
    <location>
        <begin position="108"/>
        <end position="119"/>
    </location>
</feature>
<dbReference type="EMBL" id="JAPDHF010000029">
    <property type="protein sequence ID" value="KAJ4002964.1"/>
    <property type="molecule type" value="Genomic_DNA"/>
</dbReference>
<feature type="region of interest" description="Disordered" evidence="1">
    <location>
        <begin position="229"/>
        <end position="252"/>
    </location>
</feature>
<feature type="compositionally biased region" description="Polar residues" evidence="1">
    <location>
        <begin position="81"/>
        <end position="107"/>
    </location>
</feature>
<accession>A0A9W8PDZ0</accession>
<dbReference type="Proteomes" id="UP001152130">
    <property type="component" value="Unassembled WGS sequence"/>
</dbReference>
<keyword evidence="2" id="KW-0472">Membrane</keyword>
<feature type="transmembrane region" description="Helical" evidence="2">
    <location>
        <begin position="207"/>
        <end position="226"/>
    </location>
</feature>
<keyword evidence="2" id="KW-1133">Transmembrane helix</keyword>
<feature type="compositionally biased region" description="Polar residues" evidence="1">
    <location>
        <begin position="141"/>
        <end position="152"/>
    </location>
</feature>
<evidence type="ECO:0000256" key="2">
    <source>
        <dbReference type="SAM" id="Phobius"/>
    </source>
</evidence>
<gene>
    <name evidence="3" type="ORF">NW766_012613</name>
</gene>
<dbReference type="OrthoDB" id="3539644at2759"/>
<sequence length="715" mass="77764">MPAPYSDNLYSADSDDEHDQGQPDALSPTDGYFHASSESSSSRSLHVPNVLVEDPSQLSRDAKVQEAERERRLLNNGGSAGTASLHQEQESAGGSGNPIASTPQPELQSQSQSYIQRISTFAHPVDAPPAYSPSPTSPTTVNNYQTFTSTATMGRPDETQPLITHSHAPQSMSNPPPNPSQDDQPSRWQKVKDFVARLNIRRRIKTFLASLLIFTVVFMIFSSFTMSSSHGSHTSPVRDNDPVAPPSSDRNELVWRPSKSCLEKPLPLSMKAEELDIQSSRNLSIIQTVKDTLANRGWTTHISGEVLLRPAENSSPARIEVEYISNTKELSVELNMNKTSQLVELIVPRTIDWKFTDKAPCIQIRATIWAPRAAIINALTISTVQLDVNIAKGFVLGALDGVNIRTVSGDINAPAIDASSTNKDLVPYTISSREIRVHTTNGQVKGWYPLYDLLDIGTVSGDITTNIGPKPANPQYVRPATFRVRSASGTIKVDEPIDKAQKASRPDREFPPRDYTVDIITASGDIKADVAASTSASFKSQSGDLNLRVWPVLDSSLLIAAAGKPYLETDTKSGTTQVNLLEPLWTSLATIGGAIPPFEPYDPKTGHEPYIVLREDSDVAEVKVSRPAFSVLQSKHKSISGSINLSYPASWEGILFAQSASGSQDFHGKGLQITHEGGTFMKIIRGRKGKGYSSLEVNSVSGDQVALIGERETIK</sequence>
<keyword evidence="4" id="KW-1185">Reference proteome</keyword>
<feature type="region of interest" description="Disordered" evidence="1">
    <location>
        <begin position="1"/>
        <end position="187"/>
    </location>
</feature>
<evidence type="ECO:0000313" key="3">
    <source>
        <dbReference type="EMBL" id="KAJ4002964.1"/>
    </source>
</evidence>
<comment type="caution">
    <text evidence="3">The sequence shown here is derived from an EMBL/GenBank/DDBJ whole genome shotgun (WGS) entry which is preliminary data.</text>
</comment>
<feature type="compositionally biased region" description="Pro residues" evidence="1">
    <location>
        <begin position="126"/>
        <end position="136"/>
    </location>
</feature>
<reference evidence="3" key="1">
    <citation type="submission" date="2022-10" db="EMBL/GenBank/DDBJ databases">
        <title>Fusarium specimens isolated from Avocado Roots.</title>
        <authorList>
            <person name="Stajich J."/>
            <person name="Roper C."/>
            <person name="Heimlech-Rivalta G."/>
        </authorList>
    </citation>
    <scope>NUCLEOTIDE SEQUENCE</scope>
    <source>
        <strain evidence="3">CF00143</strain>
    </source>
</reference>
<evidence type="ECO:0008006" key="5">
    <source>
        <dbReference type="Google" id="ProtNLM"/>
    </source>
</evidence>
<name>A0A9W8PDZ0_9HYPO</name>
<evidence type="ECO:0000256" key="1">
    <source>
        <dbReference type="SAM" id="MobiDB-lite"/>
    </source>
</evidence>
<protein>
    <recommendedName>
        <fullName evidence="5">Adhesin domain-containing protein</fullName>
    </recommendedName>
</protein>
<organism evidence="3 4">
    <name type="scientific">Fusarium irregulare</name>
    <dbReference type="NCBI Taxonomy" id="2494466"/>
    <lineage>
        <taxon>Eukaryota</taxon>
        <taxon>Fungi</taxon>
        <taxon>Dikarya</taxon>
        <taxon>Ascomycota</taxon>
        <taxon>Pezizomycotina</taxon>
        <taxon>Sordariomycetes</taxon>
        <taxon>Hypocreomycetidae</taxon>
        <taxon>Hypocreales</taxon>
        <taxon>Nectriaceae</taxon>
        <taxon>Fusarium</taxon>
        <taxon>Fusarium incarnatum-equiseti species complex</taxon>
    </lineage>
</organism>
<keyword evidence="2" id="KW-0812">Transmembrane</keyword>
<feature type="compositionally biased region" description="Basic and acidic residues" evidence="1">
    <location>
        <begin position="60"/>
        <end position="73"/>
    </location>
</feature>
<proteinExistence type="predicted"/>
<dbReference type="AlphaFoldDB" id="A0A9W8PDZ0"/>